<evidence type="ECO:0000313" key="4">
    <source>
        <dbReference type="Proteomes" id="UP000583101"/>
    </source>
</evidence>
<dbReference type="Proteomes" id="UP000583101">
    <property type="component" value="Unassembled WGS sequence"/>
</dbReference>
<evidence type="ECO:0000313" key="1">
    <source>
        <dbReference type="EMBL" id="MBB3967949.1"/>
    </source>
</evidence>
<dbReference type="AlphaFoldDB" id="A0A4Y8AIZ1"/>
<protein>
    <submittedName>
        <fullName evidence="2">Uncharacterized protein</fullName>
    </submittedName>
</protein>
<keyword evidence="4" id="KW-1185">Reference proteome</keyword>
<evidence type="ECO:0000313" key="3">
    <source>
        <dbReference type="Proteomes" id="UP000297248"/>
    </source>
</evidence>
<dbReference type="EMBL" id="JACIEG010000001">
    <property type="protein sequence ID" value="MBB3967949.1"/>
    <property type="molecule type" value="Genomic_DNA"/>
</dbReference>
<reference evidence="1 4" key="3">
    <citation type="submission" date="2020-08" db="EMBL/GenBank/DDBJ databases">
        <title>Genomic Encyclopedia of Type Strains, Phase IV (KMG-IV): sequencing the most valuable type-strain genomes for metagenomic binning, comparative biology and taxonomic classification.</title>
        <authorList>
            <person name="Goeker M."/>
        </authorList>
    </citation>
    <scope>NUCLEOTIDE SEQUENCE [LARGE SCALE GENOMIC DNA]</scope>
    <source>
        <strain evidence="1 4">DSM 100995</strain>
    </source>
</reference>
<proteinExistence type="predicted"/>
<reference evidence="2 3" key="1">
    <citation type="journal article" date="2016" name="Int. J. Syst. Evol. Microbiol.">
        <title>Proposal of Mucilaginibacter phyllosphaerae sp. nov. isolated from the phyllosphere of Galium album.</title>
        <authorList>
            <person name="Aydogan E.L."/>
            <person name="Busse H.J."/>
            <person name="Moser G."/>
            <person name="Muller C."/>
            <person name="Kampfer P."/>
            <person name="Glaeser S.P."/>
        </authorList>
    </citation>
    <scope>NUCLEOTIDE SEQUENCE [LARGE SCALE GENOMIC DNA]</scope>
    <source>
        <strain evidence="2 3">PP-F2FG21</strain>
    </source>
</reference>
<reference evidence="2" key="2">
    <citation type="submission" date="2019-03" db="EMBL/GenBank/DDBJ databases">
        <authorList>
            <person name="Yan Y.-Q."/>
            <person name="Du Z.-J."/>
        </authorList>
    </citation>
    <scope>NUCLEOTIDE SEQUENCE</scope>
    <source>
        <strain evidence="2">PP-F2FG21</strain>
    </source>
</reference>
<organism evidence="2 3">
    <name type="scientific">Mucilaginibacter phyllosphaerae</name>
    <dbReference type="NCBI Taxonomy" id="1812349"/>
    <lineage>
        <taxon>Bacteria</taxon>
        <taxon>Pseudomonadati</taxon>
        <taxon>Bacteroidota</taxon>
        <taxon>Sphingobacteriia</taxon>
        <taxon>Sphingobacteriales</taxon>
        <taxon>Sphingobacteriaceae</taxon>
        <taxon>Mucilaginibacter</taxon>
    </lineage>
</organism>
<accession>A0A4Y8AIZ1</accession>
<sequence>MHLVIKAGKVSGEMQWIPKEKDARKGTLEGVLNGNDIKAVWKFMQEGTTDTLGVVFQLSAQQLAQKPFKVVKDGRQQTDTAAGYTLMYKLDNCTKFKTAVKPAL</sequence>
<dbReference type="RefSeq" id="WP_134334850.1">
    <property type="nucleotide sequence ID" value="NZ_BMCZ01000001.1"/>
</dbReference>
<comment type="caution">
    <text evidence="2">The sequence shown here is derived from an EMBL/GenBank/DDBJ whole genome shotgun (WGS) entry which is preliminary data.</text>
</comment>
<dbReference type="EMBL" id="SNQG01000001">
    <property type="protein sequence ID" value="TEW69013.1"/>
    <property type="molecule type" value="Genomic_DNA"/>
</dbReference>
<dbReference type="OrthoDB" id="794403at2"/>
<gene>
    <name evidence="2" type="ORF">E2R65_02290</name>
    <name evidence="1" type="ORF">GGR35_000535</name>
</gene>
<dbReference type="Proteomes" id="UP000297248">
    <property type="component" value="Unassembled WGS sequence"/>
</dbReference>
<name>A0A4Y8AIZ1_9SPHI</name>
<evidence type="ECO:0000313" key="2">
    <source>
        <dbReference type="EMBL" id="TEW69013.1"/>
    </source>
</evidence>